<dbReference type="Proteomes" id="UP000041770">
    <property type="component" value="Unassembled WGS sequence"/>
</dbReference>
<proteinExistence type="predicted"/>
<reference evidence="1 2" key="1">
    <citation type="submission" date="2015-07" db="EMBL/GenBank/DDBJ databases">
        <authorList>
            <consortium name="Pathogen Informatics"/>
        </authorList>
    </citation>
    <scope>NUCLEOTIDE SEQUENCE [LARGE SCALE GENOMIC DNA]</scope>
    <source>
        <strain evidence="1 2">A316</strain>
    </source>
</reference>
<evidence type="ECO:0000313" key="2">
    <source>
        <dbReference type="Proteomes" id="UP000041770"/>
    </source>
</evidence>
<dbReference type="EMBL" id="CWQY01000001">
    <property type="protein sequence ID" value="CSB99863.1"/>
    <property type="molecule type" value="Genomic_DNA"/>
</dbReference>
<name>A0A655WX64_VIBCL</name>
<sequence length="118" mass="14033">MRFHVRGEICQHQIWVTAIEQAVIGRAQFARSTRRKLFTHQQIQRCFEERISMIEIVWVITTRFQCFYAIHFQTEDVDVVIAHFFTNFDVRAIHRTYGQRTVERHLHVAGTGCFFTCG</sequence>
<protein>
    <submittedName>
        <fullName evidence="1">Uncharacterized protein</fullName>
    </submittedName>
</protein>
<dbReference type="AlphaFoldDB" id="A0A655WX64"/>
<accession>A0A655WX64</accession>
<evidence type="ECO:0000313" key="1">
    <source>
        <dbReference type="EMBL" id="CSB99863.1"/>
    </source>
</evidence>
<gene>
    <name evidence="1" type="ORF">ERS013200_00307</name>
</gene>
<organism evidence="1 2">
    <name type="scientific">Vibrio cholerae</name>
    <dbReference type="NCBI Taxonomy" id="666"/>
    <lineage>
        <taxon>Bacteria</taxon>
        <taxon>Pseudomonadati</taxon>
        <taxon>Pseudomonadota</taxon>
        <taxon>Gammaproteobacteria</taxon>
        <taxon>Vibrionales</taxon>
        <taxon>Vibrionaceae</taxon>
        <taxon>Vibrio</taxon>
    </lineage>
</organism>